<dbReference type="AlphaFoldDB" id="E3QFV0"/>
<dbReference type="VEuPathDB" id="FungiDB:GLRG_04929"/>
<sequence>MGGKVWSDNEERVFWRIIVPQSQKRIATGPAHTKTWEELAPLMQSLMGVNAKRTYTHLGLCKSPITRPLHCANIHQVEHFFQNIDKARVSPNAGVFVREYQQAVNRNLKATEEERADKAKVDGQGDDAASMVNVYQENDCQDGTNLSYCPSEVADGVHQCADDFEDEEGDKENRPLDGSPGERVRYQAPPQYRPAPEADMGLDNEYGQGIPVRTSPPVERLILEEIRQPHDRGLAANMNSYNEVSEMQIRSPVEYSPYESAPSRALKHRNNHRAHPYADVRPQRHGRNAKKGHGRVHSQALQGNNAYYAAPSSYCSSPGYYTPTGFGCHVPPMEYYDYGYHGENFHPHSEYHKNPQHAPSHPMVFYDQAPGHFHGPYGYEPCHPTLHGFGDSRDWKFPGRNSSAMEANYEIPESRDFSWTSYNDRSYGLMEGEYPSPKSRSSTARDHDSFTPGNIQRPASSASDSQSPVLQARYQARHSGSYTESPQLPAEEPKRQLVATRDKEFEPPKTSDWRQA</sequence>
<name>E3QFV0_COLGM</name>
<feature type="region of interest" description="Disordered" evidence="1">
    <location>
        <begin position="267"/>
        <end position="297"/>
    </location>
</feature>
<feature type="compositionally biased region" description="Basic and acidic residues" evidence="1">
    <location>
        <begin position="171"/>
        <end position="185"/>
    </location>
</feature>
<dbReference type="eggNOG" id="ENOG502RPZR">
    <property type="taxonomic scope" value="Eukaryota"/>
</dbReference>
<feature type="compositionally biased region" description="Polar residues" evidence="1">
    <location>
        <begin position="451"/>
        <end position="469"/>
    </location>
</feature>
<dbReference type="EMBL" id="GG697346">
    <property type="protein sequence ID" value="EFQ29785.1"/>
    <property type="molecule type" value="Genomic_DNA"/>
</dbReference>
<dbReference type="OrthoDB" id="5244495at2759"/>
<organism evidence="3">
    <name type="scientific">Colletotrichum graminicola (strain M1.001 / M2 / FGSC 10212)</name>
    <name type="common">Maize anthracnose fungus</name>
    <name type="synonym">Glomerella graminicola</name>
    <dbReference type="NCBI Taxonomy" id="645133"/>
    <lineage>
        <taxon>Eukaryota</taxon>
        <taxon>Fungi</taxon>
        <taxon>Dikarya</taxon>
        <taxon>Ascomycota</taxon>
        <taxon>Pezizomycotina</taxon>
        <taxon>Sordariomycetes</taxon>
        <taxon>Hypocreomycetidae</taxon>
        <taxon>Glomerellales</taxon>
        <taxon>Glomerellaceae</taxon>
        <taxon>Colletotrichum</taxon>
        <taxon>Colletotrichum graminicola species complex</taxon>
    </lineage>
</organism>
<accession>E3QFV0</accession>
<protein>
    <submittedName>
        <fullName evidence="2">Uncharacterized protein</fullName>
    </submittedName>
</protein>
<keyword evidence="3" id="KW-1185">Reference proteome</keyword>
<evidence type="ECO:0000313" key="3">
    <source>
        <dbReference type="Proteomes" id="UP000008782"/>
    </source>
</evidence>
<proteinExistence type="predicted"/>
<gene>
    <name evidence="2" type="ORF">GLRG_04929</name>
</gene>
<feature type="region of interest" description="Disordered" evidence="1">
    <location>
        <begin position="430"/>
        <end position="516"/>
    </location>
</feature>
<evidence type="ECO:0000313" key="2">
    <source>
        <dbReference type="EMBL" id="EFQ29785.1"/>
    </source>
</evidence>
<dbReference type="GeneID" id="24410294"/>
<dbReference type="STRING" id="645133.E3QFV0"/>
<dbReference type="HOGENOM" id="CLU_542916_0_0_1"/>
<feature type="compositionally biased region" description="Basic residues" evidence="1">
    <location>
        <begin position="283"/>
        <end position="296"/>
    </location>
</feature>
<dbReference type="Proteomes" id="UP000008782">
    <property type="component" value="Unassembled WGS sequence"/>
</dbReference>
<feature type="compositionally biased region" description="Basic and acidic residues" evidence="1">
    <location>
        <begin position="491"/>
        <end position="516"/>
    </location>
</feature>
<evidence type="ECO:0000256" key="1">
    <source>
        <dbReference type="SAM" id="MobiDB-lite"/>
    </source>
</evidence>
<reference evidence="3" key="1">
    <citation type="journal article" date="2012" name="Nat. Genet.">
        <title>Lifestyle transitions in plant pathogenic Colletotrichum fungi deciphered by genome and transcriptome analyses.</title>
        <authorList>
            <person name="O'Connell R.J."/>
            <person name="Thon M.R."/>
            <person name="Hacquard S."/>
            <person name="Amyotte S.G."/>
            <person name="Kleemann J."/>
            <person name="Torres M.F."/>
            <person name="Damm U."/>
            <person name="Buiate E.A."/>
            <person name="Epstein L."/>
            <person name="Alkan N."/>
            <person name="Altmueller J."/>
            <person name="Alvarado-Balderrama L."/>
            <person name="Bauser C.A."/>
            <person name="Becker C."/>
            <person name="Birren B.W."/>
            <person name="Chen Z."/>
            <person name="Choi J."/>
            <person name="Crouch J.A."/>
            <person name="Duvick J.P."/>
            <person name="Farman M.A."/>
            <person name="Gan P."/>
            <person name="Heiman D."/>
            <person name="Henrissat B."/>
            <person name="Howard R.J."/>
            <person name="Kabbage M."/>
            <person name="Koch C."/>
            <person name="Kracher B."/>
            <person name="Kubo Y."/>
            <person name="Law A.D."/>
            <person name="Lebrun M.-H."/>
            <person name="Lee Y.-H."/>
            <person name="Miyara I."/>
            <person name="Moore N."/>
            <person name="Neumann U."/>
            <person name="Nordstroem K."/>
            <person name="Panaccione D.G."/>
            <person name="Panstruga R."/>
            <person name="Place M."/>
            <person name="Proctor R.H."/>
            <person name="Prusky D."/>
            <person name="Rech G."/>
            <person name="Reinhardt R."/>
            <person name="Rollins J.A."/>
            <person name="Rounsley S."/>
            <person name="Schardl C.L."/>
            <person name="Schwartz D.C."/>
            <person name="Shenoy N."/>
            <person name="Shirasu K."/>
            <person name="Sikhakolli U.R."/>
            <person name="Stueber K."/>
            <person name="Sukno S.A."/>
            <person name="Sweigard J.A."/>
            <person name="Takano Y."/>
            <person name="Takahara H."/>
            <person name="Trail F."/>
            <person name="van der Does H.C."/>
            <person name="Voll L.M."/>
            <person name="Will I."/>
            <person name="Young S."/>
            <person name="Zeng Q."/>
            <person name="Zhang J."/>
            <person name="Zhou S."/>
            <person name="Dickman M.B."/>
            <person name="Schulze-Lefert P."/>
            <person name="Ver Loren van Themaat E."/>
            <person name="Ma L.-J."/>
            <person name="Vaillancourt L.J."/>
        </authorList>
    </citation>
    <scope>NUCLEOTIDE SEQUENCE [LARGE SCALE GENOMIC DNA]</scope>
    <source>
        <strain evidence="3">M1.001 / M2 / FGSC 10212</strain>
    </source>
</reference>
<dbReference type="RefSeq" id="XP_008093805.1">
    <property type="nucleotide sequence ID" value="XM_008095614.1"/>
</dbReference>
<feature type="region of interest" description="Disordered" evidence="1">
    <location>
        <begin position="163"/>
        <end position="196"/>
    </location>
</feature>